<feature type="compositionally biased region" description="Basic and acidic residues" evidence="1">
    <location>
        <begin position="696"/>
        <end position="717"/>
    </location>
</feature>
<feature type="compositionally biased region" description="Basic and acidic residues" evidence="1">
    <location>
        <begin position="1372"/>
        <end position="1385"/>
    </location>
</feature>
<reference evidence="2" key="1">
    <citation type="submission" date="2019-05" db="EMBL/GenBank/DDBJ databases">
        <title>Annotation for the trematode Paragonimus heterotremus.</title>
        <authorList>
            <person name="Choi Y.-J."/>
        </authorList>
    </citation>
    <scope>NUCLEOTIDE SEQUENCE</scope>
    <source>
        <strain evidence="2">LC</strain>
    </source>
</reference>
<feature type="compositionally biased region" description="Polar residues" evidence="1">
    <location>
        <begin position="1235"/>
        <end position="1246"/>
    </location>
</feature>
<feature type="compositionally biased region" description="Polar residues" evidence="1">
    <location>
        <begin position="742"/>
        <end position="753"/>
    </location>
</feature>
<dbReference type="EMBL" id="LUCH01000860">
    <property type="protein sequence ID" value="KAF5404157.1"/>
    <property type="molecule type" value="Genomic_DNA"/>
</dbReference>
<feature type="region of interest" description="Disordered" evidence="1">
    <location>
        <begin position="769"/>
        <end position="810"/>
    </location>
</feature>
<feature type="compositionally biased region" description="Basic and acidic residues" evidence="1">
    <location>
        <begin position="1219"/>
        <end position="1232"/>
    </location>
</feature>
<feature type="compositionally biased region" description="Basic and acidic residues" evidence="1">
    <location>
        <begin position="1268"/>
        <end position="1279"/>
    </location>
</feature>
<feature type="region of interest" description="Disordered" evidence="1">
    <location>
        <begin position="907"/>
        <end position="934"/>
    </location>
</feature>
<feature type="region of interest" description="Disordered" evidence="1">
    <location>
        <begin position="1019"/>
        <end position="1530"/>
    </location>
</feature>
<feature type="compositionally biased region" description="Polar residues" evidence="1">
    <location>
        <begin position="616"/>
        <end position="636"/>
    </location>
</feature>
<feature type="compositionally biased region" description="Polar residues" evidence="1">
    <location>
        <begin position="1475"/>
        <end position="1501"/>
    </location>
</feature>
<feature type="compositionally biased region" description="Polar residues" evidence="1">
    <location>
        <begin position="1322"/>
        <end position="1348"/>
    </location>
</feature>
<feature type="compositionally biased region" description="Polar residues" evidence="1">
    <location>
        <begin position="1082"/>
        <end position="1093"/>
    </location>
</feature>
<feature type="compositionally biased region" description="Low complexity" evidence="1">
    <location>
        <begin position="1439"/>
        <end position="1454"/>
    </location>
</feature>
<feature type="compositionally biased region" description="Polar residues" evidence="1">
    <location>
        <begin position="1302"/>
        <end position="1315"/>
    </location>
</feature>
<feature type="compositionally biased region" description="Basic and acidic residues" evidence="1">
    <location>
        <begin position="1115"/>
        <end position="1126"/>
    </location>
</feature>
<evidence type="ECO:0000256" key="1">
    <source>
        <dbReference type="SAM" id="MobiDB-lite"/>
    </source>
</evidence>
<feature type="compositionally biased region" description="Low complexity" evidence="1">
    <location>
        <begin position="1286"/>
        <end position="1301"/>
    </location>
</feature>
<comment type="caution">
    <text evidence="2">The sequence shown here is derived from an EMBL/GenBank/DDBJ whole genome shotgun (WGS) entry which is preliminary data.</text>
</comment>
<feature type="compositionally biased region" description="Polar residues" evidence="1">
    <location>
        <begin position="1388"/>
        <end position="1399"/>
    </location>
</feature>
<organism evidence="2 3">
    <name type="scientific">Paragonimus heterotremus</name>
    <dbReference type="NCBI Taxonomy" id="100268"/>
    <lineage>
        <taxon>Eukaryota</taxon>
        <taxon>Metazoa</taxon>
        <taxon>Spiralia</taxon>
        <taxon>Lophotrochozoa</taxon>
        <taxon>Platyhelminthes</taxon>
        <taxon>Trematoda</taxon>
        <taxon>Digenea</taxon>
        <taxon>Plagiorchiida</taxon>
        <taxon>Troglotremata</taxon>
        <taxon>Troglotrematidae</taxon>
        <taxon>Paragonimus</taxon>
    </lineage>
</organism>
<feature type="compositionally biased region" description="Polar residues" evidence="1">
    <location>
        <begin position="1513"/>
        <end position="1524"/>
    </location>
</feature>
<feature type="region of interest" description="Disordered" evidence="1">
    <location>
        <begin position="616"/>
        <end position="753"/>
    </location>
</feature>
<dbReference type="Proteomes" id="UP000748531">
    <property type="component" value="Unassembled WGS sequence"/>
</dbReference>
<feature type="compositionally biased region" description="Polar residues" evidence="1">
    <location>
        <begin position="1455"/>
        <end position="1468"/>
    </location>
</feature>
<feature type="compositionally biased region" description="Basic and acidic residues" evidence="1">
    <location>
        <begin position="351"/>
        <end position="361"/>
    </location>
</feature>
<feature type="compositionally biased region" description="Polar residues" evidence="1">
    <location>
        <begin position="1169"/>
        <end position="1195"/>
    </location>
</feature>
<protein>
    <submittedName>
        <fullName evidence="2">Uncharacterized protein</fullName>
    </submittedName>
</protein>
<proteinExistence type="predicted"/>
<feature type="region of interest" description="Disordered" evidence="1">
    <location>
        <begin position="870"/>
        <end position="894"/>
    </location>
</feature>
<feature type="compositionally biased region" description="Polar residues" evidence="1">
    <location>
        <begin position="1360"/>
        <end position="1369"/>
    </location>
</feature>
<gene>
    <name evidence="2" type="ORF">PHET_02020</name>
</gene>
<feature type="compositionally biased region" description="Polar residues" evidence="1">
    <location>
        <begin position="1149"/>
        <end position="1162"/>
    </location>
</feature>
<feature type="compositionally biased region" description="Low complexity" evidence="1">
    <location>
        <begin position="1133"/>
        <end position="1148"/>
    </location>
</feature>
<name>A0A8J4TK24_9TREM</name>
<evidence type="ECO:0000313" key="3">
    <source>
        <dbReference type="Proteomes" id="UP000748531"/>
    </source>
</evidence>
<accession>A0A8J4TK24</accession>
<dbReference type="OrthoDB" id="10440522at2759"/>
<evidence type="ECO:0000313" key="2">
    <source>
        <dbReference type="EMBL" id="KAF5404157.1"/>
    </source>
</evidence>
<sequence length="1938" mass="214887">MSVRQENKPSPKDTHKLNEWTHFTDKFDWAQASVVKLRKEQAEHYLQKEWDMVTCCGTQVSANDLKNLLIPPLKLCYDRQNESFKTLPYTSKTTGQDSIKARPKYNSITSTTLEQEPSLAGYKPFVHKAQQSLEYNTQSFKQSTTITLINQPGIIGSQENISLLFGNVTQYELINVVRICRLTYVSIIINQGSFEHLSTMQSGCSQLMRTEIQHIRCNPYTSCTGDEQTKDHLNRQLVQLLPVEADKKSQSDRVITSLHSDRLKISNQSVQGKLNDTTETKLVRPDKVECPMTDNAGVPYVLSKNRKNRPCRSLSALRSKKERSFEVSINKMTERRISETSNSNGPSFKAGSEDQSNRDAKQCGCFGRRRPSRQRRQNLGNAVHHTQPGILEGTITVKRSVYVFADIPNKTDSKSAIPENSTHPSPTHEVPLKIMYAQRENESSFMSDQVPRRTMTALDPAEFISSSHRKYEVQGVRRNMPEVRKASSYSMPMKTYHSEYSTKDVNQNKVHRMDAPQVNMAVKCKCCTGPTKMPIVTNSPQYGVPTGSVDGDPKNQTNAMFTYTYRIILGGRTPDCMCEKSNVIGKDVHVKSNVHELAENSELPGSLTNGVEQRVTASSDNNDHLNSPLSKSSGSDQRIRDSNKQPTNKLVIKHVSNRRVTEQASSVTHPAKDVCGTQSYSGLSSEELKPPSLTESSHKNLSDIGGKTETRTSEKNKHLLTNLEAKKSCQTKTDSASHTEISKSNGSTTQSFDSNQVLLGGIEQLAPSLVQTSPGNRNSDSENQHLQKTVSHVSELMESTKRSSSETKPTAYRQAIENGSATYVLTVSQISRPETLSTPHKTDNPELKNVTKSQISECTQHDIAGLSNTVTSQQSGKEDKHSQHSGGPQSEYMKDGIHVPYQHFYHTHTPDETGISKSLDQSNERAPRSENRLRLWKNAISESEDNSSRSELSTTDVQTTVCSKNSTEIQLKSLKSRDYIEADEQFQISEARKTGETSNKKSSNTSMCTMKLKRNSLCDTQQVTAPSMPESVEDVKRSSMHSSDRPNVIQLFGSPNHTPAHQPTQNSVAEVYEGPDTRKNTPKQTASHSSSVKTSHKQTSEKNYTCTRKTNTKLHVPDVKEEDGRTQSKPYCSSSGSDQSQSAHGSDSTISHSGSLANSQTVMIDKQPSDTSNGFDNSPTKTSLQQSPRTVQQESDGADQRVDESNEITPTCSRSIPEQPERPCDQNSDPKKSTPKQTASHSSSVKTSHKQTSEKNYTCTRKTNTKLHVPDVKEEDGRTQSKPYCSSSGSDQSQSAHGSDSTISHSGSLANSQTVMIDKQPSDTSNGFDNSPTKTSLQQSPRTVQQESDGADQRVDESNEITPTCSRSIPEQPERPCDQNSDPKKSTPKQTASHSSSVKTSHKQTSEKNYTCTRKTNTKLHVPDVKEEDGRTQSKPYCSSSGSDQSQSAHGSDSTISHSGSLANSQTVMIDKQPSDTSNGYDNSPTKTSLQQSPRTVQQESDGADQRVDESNEITPTCSRSISGQPERPCGLRELHNTSVAYKPEECIVRTPREISSLCNNGGMTVSHNPLDSKNDQEAVYERNLKLETPIPNNYGTTDSQQVPFNPTRGDPDHSTQMIEHNGINPEGGKPAANDEECKALQNFSKDSQKMTDNMFTIKPSPRGSATSSIWPRSGQPATLSNLQVDHSADGSARTSITKRFWIKDATDLQRPDAEVWCGSEGLGKLPRTSEQAVNVVARQWPSFLPTSTSPHHQEDKALRNSQHECTGWECPCCGFSIQLKNTCCPSQPSGRTIWTEAACLRYCQCTQAIHADPSQRSGPKINCCSNREMCGAPISSMCEDRRCVLVACNPTNFQCQPIRQCGTSCQPNVRHVIEKRLLHLFSPYARYGHTRRTTLHETLSRLVNPCCHSAASVHQNISSYCCSRKRCHMPWHTGRKF</sequence>
<feature type="compositionally biased region" description="Basic and acidic residues" evidence="1">
    <location>
        <begin position="922"/>
        <end position="933"/>
    </location>
</feature>
<feature type="compositionally biased region" description="Polar residues" evidence="1">
    <location>
        <begin position="1053"/>
        <end position="1068"/>
    </location>
</feature>
<feature type="compositionally biased region" description="Polar residues" evidence="1">
    <location>
        <begin position="1207"/>
        <end position="1216"/>
    </location>
</feature>
<feature type="compositionally biased region" description="Basic residues" evidence="1">
    <location>
        <begin position="367"/>
        <end position="376"/>
    </location>
</feature>
<feature type="compositionally biased region" description="Basic and acidic residues" evidence="1">
    <location>
        <begin position="1421"/>
        <end position="1432"/>
    </location>
</feature>
<feature type="region of interest" description="Disordered" evidence="1">
    <location>
        <begin position="336"/>
        <end position="385"/>
    </location>
</feature>
<keyword evidence="3" id="KW-1185">Reference proteome</keyword>
<feature type="compositionally biased region" description="Polar residues" evidence="1">
    <location>
        <begin position="769"/>
        <end position="778"/>
    </location>
</feature>